<gene>
    <name evidence="1" type="ORF">SDC9_204127</name>
</gene>
<proteinExistence type="predicted"/>
<dbReference type="AlphaFoldDB" id="A0A645IYE5"/>
<reference evidence="1" key="1">
    <citation type="submission" date="2019-08" db="EMBL/GenBank/DDBJ databases">
        <authorList>
            <person name="Kucharzyk K."/>
            <person name="Murdoch R.W."/>
            <person name="Higgins S."/>
            <person name="Loffler F."/>
        </authorList>
    </citation>
    <scope>NUCLEOTIDE SEQUENCE</scope>
</reference>
<organism evidence="1">
    <name type="scientific">bioreactor metagenome</name>
    <dbReference type="NCBI Taxonomy" id="1076179"/>
    <lineage>
        <taxon>unclassified sequences</taxon>
        <taxon>metagenomes</taxon>
        <taxon>ecological metagenomes</taxon>
    </lineage>
</organism>
<dbReference type="EMBL" id="VSSQ01126760">
    <property type="protein sequence ID" value="MPN56438.1"/>
    <property type="molecule type" value="Genomic_DNA"/>
</dbReference>
<accession>A0A645IYE5</accession>
<sequence length="107" mass="10896">MEEIDARQGGGNRPSFLVHIVALAGNVGIMAEEDKGTGVGRGILPTQLRVAVAAETNMVSGVGHAKGMVAGDALAIRKTCAGQFHELVSSLFGGPALEVAQAETESP</sequence>
<protein>
    <submittedName>
        <fullName evidence="1">Uncharacterized protein</fullName>
    </submittedName>
</protein>
<name>A0A645IYE5_9ZZZZ</name>
<comment type="caution">
    <text evidence="1">The sequence shown here is derived from an EMBL/GenBank/DDBJ whole genome shotgun (WGS) entry which is preliminary data.</text>
</comment>
<evidence type="ECO:0000313" key="1">
    <source>
        <dbReference type="EMBL" id="MPN56438.1"/>
    </source>
</evidence>